<sequence>MGKSLRNKAQTKSRRLKRSESWYGQHDTDRIQRLSDRLLKRKVEQDGPEGVKAEEVKKNEDGDEIVIEDGEDQAIKVEDEDMDATTTPKKISTSGDRMSRREEWRVSKGMPIRGERKGKNRQGGEKARRRSGRPARRR</sequence>
<evidence type="ECO:0000313" key="3">
    <source>
        <dbReference type="EMBL" id="KAG7530673.1"/>
    </source>
</evidence>
<evidence type="ECO:0000259" key="2">
    <source>
        <dbReference type="Pfam" id="PF10338"/>
    </source>
</evidence>
<keyword evidence="4" id="KW-1185">Reference proteome</keyword>
<gene>
    <name evidence="3" type="ORF">FFLO_04899</name>
</gene>
<dbReference type="Proteomes" id="UP000812966">
    <property type="component" value="Unassembled WGS sequence"/>
</dbReference>
<feature type="compositionally biased region" description="Acidic residues" evidence="1">
    <location>
        <begin position="71"/>
        <end position="83"/>
    </location>
</feature>
<feature type="compositionally biased region" description="Basic and acidic residues" evidence="1">
    <location>
        <begin position="97"/>
        <end position="106"/>
    </location>
</feature>
<protein>
    <recommendedName>
        <fullName evidence="2">DUF2423 domain-containing protein</fullName>
    </recommendedName>
</protein>
<feature type="compositionally biased region" description="Polar residues" evidence="1">
    <location>
        <begin position="84"/>
        <end position="96"/>
    </location>
</feature>
<evidence type="ECO:0000313" key="4">
    <source>
        <dbReference type="Proteomes" id="UP000812966"/>
    </source>
</evidence>
<reference evidence="3" key="1">
    <citation type="submission" date="2020-04" db="EMBL/GenBank/DDBJ databases">
        <title>Analysis of mating type loci in Filobasidium floriforme.</title>
        <authorList>
            <person name="Nowrousian M."/>
        </authorList>
    </citation>
    <scope>NUCLEOTIDE SEQUENCE</scope>
    <source>
        <strain evidence="3">CBS 6242</strain>
    </source>
</reference>
<feature type="region of interest" description="Disordered" evidence="1">
    <location>
        <begin position="42"/>
        <end position="61"/>
    </location>
</feature>
<feature type="compositionally biased region" description="Basic and acidic residues" evidence="1">
    <location>
        <begin position="113"/>
        <end position="126"/>
    </location>
</feature>
<proteinExistence type="predicted"/>
<dbReference type="EMBL" id="JABELV010000112">
    <property type="protein sequence ID" value="KAG7530673.1"/>
    <property type="molecule type" value="Genomic_DNA"/>
</dbReference>
<feature type="region of interest" description="Disordered" evidence="1">
    <location>
        <begin position="71"/>
        <end position="138"/>
    </location>
</feature>
<organism evidence="3 4">
    <name type="scientific">Filobasidium floriforme</name>
    <dbReference type="NCBI Taxonomy" id="5210"/>
    <lineage>
        <taxon>Eukaryota</taxon>
        <taxon>Fungi</taxon>
        <taxon>Dikarya</taxon>
        <taxon>Basidiomycota</taxon>
        <taxon>Agaricomycotina</taxon>
        <taxon>Tremellomycetes</taxon>
        <taxon>Filobasidiales</taxon>
        <taxon>Filobasidiaceae</taxon>
        <taxon>Filobasidium</taxon>
    </lineage>
</organism>
<feature type="domain" description="DUF2423" evidence="2">
    <location>
        <begin position="1"/>
        <end position="40"/>
    </location>
</feature>
<feature type="compositionally biased region" description="Basic and acidic residues" evidence="1">
    <location>
        <begin position="42"/>
        <end position="60"/>
    </location>
</feature>
<name>A0A8K0JI27_9TREE</name>
<dbReference type="AlphaFoldDB" id="A0A8K0JI27"/>
<comment type="caution">
    <text evidence="3">The sequence shown here is derived from an EMBL/GenBank/DDBJ whole genome shotgun (WGS) entry which is preliminary data.</text>
</comment>
<accession>A0A8K0JI27</accession>
<feature type="region of interest" description="Disordered" evidence="1">
    <location>
        <begin position="1"/>
        <end position="24"/>
    </location>
</feature>
<feature type="compositionally biased region" description="Basic residues" evidence="1">
    <location>
        <begin position="1"/>
        <end position="17"/>
    </location>
</feature>
<dbReference type="Pfam" id="PF10338">
    <property type="entry name" value="YBL028C_N"/>
    <property type="match status" value="1"/>
</dbReference>
<evidence type="ECO:0000256" key="1">
    <source>
        <dbReference type="SAM" id="MobiDB-lite"/>
    </source>
</evidence>
<feature type="compositionally biased region" description="Basic residues" evidence="1">
    <location>
        <begin position="127"/>
        <end position="138"/>
    </location>
</feature>
<dbReference type="InterPro" id="IPR019434">
    <property type="entry name" value="DUF2423"/>
</dbReference>